<dbReference type="InterPro" id="IPR014016">
    <property type="entry name" value="UvrD-like_ATP-bd"/>
</dbReference>
<evidence type="ECO:0000256" key="7">
    <source>
        <dbReference type="ARBA" id="ARBA00023235"/>
    </source>
</evidence>
<feature type="domain" description="UvrD-like helicase ATP-binding" evidence="14">
    <location>
        <begin position="1"/>
        <end position="131"/>
    </location>
</feature>
<evidence type="ECO:0000256" key="5">
    <source>
        <dbReference type="ARBA" id="ARBA00022840"/>
    </source>
</evidence>
<evidence type="ECO:0000256" key="1">
    <source>
        <dbReference type="ARBA" id="ARBA00009922"/>
    </source>
</evidence>
<evidence type="ECO:0000256" key="13">
    <source>
        <dbReference type="SAM" id="MobiDB-lite"/>
    </source>
</evidence>
<comment type="catalytic activity">
    <reaction evidence="10">
        <text>ATP + H2O = ADP + phosphate + H(+)</text>
        <dbReference type="Rhea" id="RHEA:13065"/>
        <dbReference type="ChEBI" id="CHEBI:15377"/>
        <dbReference type="ChEBI" id="CHEBI:15378"/>
        <dbReference type="ChEBI" id="CHEBI:30616"/>
        <dbReference type="ChEBI" id="CHEBI:43474"/>
        <dbReference type="ChEBI" id="CHEBI:456216"/>
        <dbReference type="EC" id="5.6.2.4"/>
    </reaction>
</comment>
<dbReference type="RefSeq" id="XP_002954321.1">
    <property type="nucleotide sequence ID" value="XM_002954275.1"/>
</dbReference>
<evidence type="ECO:0000313" key="17">
    <source>
        <dbReference type="Proteomes" id="UP000001058"/>
    </source>
</evidence>
<gene>
    <name evidence="16" type="ORF">VOLCADRAFT_95122</name>
</gene>
<dbReference type="STRING" id="3068.D8U6N4"/>
<dbReference type="GeneID" id="9624238"/>
<keyword evidence="12" id="KW-0175">Coiled coil</keyword>
<evidence type="ECO:0000313" key="16">
    <source>
        <dbReference type="EMBL" id="EFJ44745.1"/>
    </source>
</evidence>
<name>D8U6N4_VOLCA</name>
<dbReference type="GO" id="GO:0043138">
    <property type="term" value="F:3'-5' DNA helicase activity"/>
    <property type="evidence" value="ECO:0007669"/>
    <property type="project" value="UniProtKB-EC"/>
</dbReference>
<feature type="region of interest" description="Disordered" evidence="13">
    <location>
        <begin position="459"/>
        <end position="509"/>
    </location>
</feature>
<dbReference type="PANTHER" id="PTHR11070:SF2">
    <property type="entry name" value="ATP-DEPENDENT DNA HELICASE SRS2"/>
    <property type="match status" value="1"/>
</dbReference>
<accession>D8U6N4</accession>
<dbReference type="EMBL" id="GL378362">
    <property type="protein sequence ID" value="EFJ44745.1"/>
    <property type="molecule type" value="Genomic_DNA"/>
</dbReference>
<comment type="caution">
    <text evidence="11">Lacks conserved residue(s) required for the propagation of feature annotation.</text>
</comment>
<dbReference type="Gene3D" id="1.10.10.160">
    <property type="match status" value="1"/>
</dbReference>
<dbReference type="Gene3D" id="1.10.486.10">
    <property type="entry name" value="PCRA, domain 4"/>
    <property type="match status" value="1"/>
</dbReference>
<dbReference type="GO" id="GO:0016787">
    <property type="term" value="F:hydrolase activity"/>
    <property type="evidence" value="ECO:0007669"/>
    <property type="project" value="UniProtKB-UniRule"/>
</dbReference>
<protein>
    <recommendedName>
        <fullName evidence="9">DNA 3'-5' helicase</fullName>
        <ecNumber evidence="9">5.6.2.4</ecNumber>
    </recommendedName>
</protein>
<keyword evidence="7" id="KW-0413">Isomerase</keyword>
<dbReference type="InterPro" id="IPR014017">
    <property type="entry name" value="DNA_helicase_UvrD-like_C"/>
</dbReference>
<dbReference type="AlphaFoldDB" id="D8U6N4"/>
<feature type="compositionally biased region" description="Acidic residues" evidence="13">
    <location>
        <begin position="459"/>
        <end position="469"/>
    </location>
</feature>
<dbReference type="PROSITE" id="PS51217">
    <property type="entry name" value="UVRD_HELICASE_CTER"/>
    <property type="match status" value="1"/>
</dbReference>
<evidence type="ECO:0000256" key="3">
    <source>
        <dbReference type="ARBA" id="ARBA00022801"/>
    </source>
</evidence>
<dbReference type="PROSITE" id="PS51198">
    <property type="entry name" value="UVRD_HELICASE_ATP_BIND"/>
    <property type="match status" value="1"/>
</dbReference>
<dbReference type="InterPro" id="IPR027417">
    <property type="entry name" value="P-loop_NTPase"/>
</dbReference>
<keyword evidence="6" id="KW-0238">DNA-binding</keyword>
<dbReference type="InterPro" id="IPR013986">
    <property type="entry name" value="DExx_box_DNA_helicase_dom_sf"/>
</dbReference>
<evidence type="ECO:0000256" key="11">
    <source>
        <dbReference type="PROSITE-ProRule" id="PRU00560"/>
    </source>
</evidence>
<dbReference type="OrthoDB" id="542744at2759"/>
<evidence type="ECO:0000256" key="2">
    <source>
        <dbReference type="ARBA" id="ARBA00022741"/>
    </source>
</evidence>
<dbReference type="GO" id="GO:0005634">
    <property type="term" value="C:nucleus"/>
    <property type="evidence" value="ECO:0007669"/>
    <property type="project" value="TreeGrafter"/>
</dbReference>
<evidence type="ECO:0000259" key="15">
    <source>
        <dbReference type="PROSITE" id="PS51217"/>
    </source>
</evidence>
<dbReference type="Pfam" id="PF13361">
    <property type="entry name" value="UvrD_C"/>
    <property type="match status" value="1"/>
</dbReference>
<evidence type="ECO:0000256" key="10">
    <source>
        <dbReference type="ARBA" id="ARBA00048988"/>
    </source>
</evidence>
<dbReference type="KEGG" id="vcn:VOLCADRAFT_95122"/>
<organism evidence="17">
    <name type="scientific">Volvox carteri f. nagariensis</name>
    <dbReference type="NCBI Taxonomy" id="3068"/>
    <lineage>
        <taxon>Eukaryota</taxon>
        <taxon>Viridiplantae</taxon>
        <taxon>Chlorophyta</taxon>
        <taxon>core chlorophytes</taxon>
        <taxon>Chlorophyceae</taxon>
        <taxon>CS clade</taxon>
        <taxon>Chlamydomonadales</taxon>
        <taxon>Volvocaceae</taxon>
        <taxon>Volvox</taxon>
    </lineage>
</organism>
<keyword evidence="17" id="KW-1185">Reference proteome</keyword>
<evidence type="ECO:0000256" key="12">
    <source>
        <dbReference type="SAM" id="Coils"/>
    </source>
</evidence>
<proteinExistence type="inferred from homology"/>
<dbReference type="eggNOG" id="KOG2108">
    <property type="taxonomic scope" value="Eukaryota"/>
</dbReference>
<feature type="coiled-coil region" evidence="12">
    <location>
        <begin position="416"/>
        <end position="443"/>
    </location>
</feature>
<evidence type="ECO:0000256" key="6">
    <source>
        <dbReference type="ARBA" id="ARBA00023125"/>
    </source>
</evidence>
<comment type="catalytic activity">
    <reaction evidence="8">
        <text>Couples ATP hydrolysis with the unwinding of duplex DNA by translocating in the 3'-5' direction.</text>
        <dbReference type="EC" id="5.6.2.4"/>
    </reaction>
</comment>
<keyword evidence="2 11" id="KW-0547">Nucleotide-binding</keyword>
<keyword evidence="5 11" id="KW-0067">ATP-binding</keyword>
<dbReference type="PANTHER" id="PTHR11070">
    <property type="entry name" value="UVRD / RECB / PCRA DNA HELICASE FAMILY MEMBER"/>
    <property type="match status" value="1"/>
</dbReference>
<dbReference type="InterPro" id="IPR000212">
    <property type="entry name" value="DNA_helicase_UvrD/REP"/>
</dbReference>
<dbReference type="GO" id="GO:0005524">
    <property type="term" value="F:ATP binding"/>
    <property type="evidence" value="ECO:0007669"/>
    <property type="project" value="UniProtKB-UniRule"/>
</dbReference>
<dbReference type="InParanoid" id="D8U6N4"/>
<dbReference type="Pfam" id="PF00580">
    <property type="entry name" value="UvrD-helicase"/>
    <property type="match status" value="1"/>
</dbReference>
<feature type="domain" description="UvrD-like helicase C-terminal" evidence="15">
    <location>
        <begin position="152"/>
        <end position="495"/>
    </location>
</feature>
<dbReference type="Gene3D" id="3.40.50.300">
    <property type="entry name" value="P-loop containing nucleotide triphosphate hydrolases"/>
    <property type="match status" value="2"/>
</dbReference>
<dbReference type="SUPFAM" id="SSF52540">
    <property type="entry name" value="P-loop containing nucleoside triphosphate hydrolases"/>
    <property type="match status" value="1"/>
</dbReference>
<evidence type="ECO:0000259" key="14">
    <source>
        <dbReference type="PROSITE" id="PS51198"/>
    </source>
</evidence>
<evidence type="ECO:0000256" key="8">
    <source>
        <dbReference type="ARBA" id="ARBA00034617"/>
    </source>
</evidence>
<evidence type="ECO:0000256" key="4">
    <source>
        <dbReference type="ARBA" id="ARBA00022806"/>
    </source>
</evidence>
<feature type="compositionally biased region" description="Basic and acidic residues" evidence="13">
    <location>
        <begin position="470"/>
        <end position="481"/>
    </location>
</feature>
<comment type="similarity">
    <text evidence="1">Belongs to the helicase family. UvrD subfamily.</text>
</comment>
<keyword evidence="3 11" id="KW-0378">Hydrolase</keyword>
<dbReference type="GO" id="GO:0000725">
    <property type="term" value="P:recombinational repair"/>
    <property type="evidence" value="ECO:0007669"/>
    <property type="project" value="TreeGrafter"/>
</dbReference>
<reference evidence="16 17" key="1">
    <citation type="journal article" date="2010" name="Science">
        <title>Genomic analysis of organismal complexity in the multicellular green alga Volvox carteri.</title>
        <authorList>
            <person name="Prochnik S.E."/>
            <person name="Umen J."/>
            <person name="Nedelcu A.M."/>
            <person name="Hallmann A."/>
            <person name="Miller S.M."/>
            <person name="Nishii I."/>
            <person name="Ferris P."/>
            <person name="Kuo A."/>
            <person name="Mitros T."/>
            <person name="Fritz-Laylin L.K."/>
            <person name="Hellsten U."/>
            <person name="Chapman J."/>
            <person name="Simakov O."/>
            <person name="Rensing S.A."/>
            <person name="Terry A."/>
            <person name="Pangilinan J."/>
            <person name="Kapitonov V."/>
            <person name="Jurka J."/>
            <person name="Salamov A."/>
            <person name="Shapiro H."/>
            <person name="Schmutz J."/>
            <person name="Grimwood J."/>
            <person name="Lindquist E."/>
            <person name="Lucas S."/>
            <person name="Grigoriev I.V."/>
            <person name="Schmitt R."/>
            <person name="Kirk D."/>
            <person name="Rokhsar D.S."/>
        </authorList>
    </citation>
    <scope>NUCLEOTIDE SEQUENCE [LARGE SCALE GENOMIC DNA]</scope>
    <source>
        <strain evidence="17">f. Nagariensis / Eve</strain>
    </source>
</reference>
<dbReference type="GO" id="GO:0003677">
    <property type="term" value="F:DNA binding"/>
    <property type="evidence" value="ECO:0007669"/>
    <property type="project" value="UniProtKB-KW"/>
</dbReference>
<sequence>MKDLVFMPSGESSVQSGISCGFRHLRRNNAVDFADLICLPVRLLRVDQQLRNSWRASFDHIIVDEFQDADPAQYQFVRLLLARSSSLFVVGDPSQAIYGWRGAEVNNMRKHLVQDFPRIATFHLPVNYRSVPEIIELADAIRNCGGDKDELYKAQVAARRPVAAAAAAAQRPKWARGDFPVKLSMYMSPELEAEEIAKQISNCVRAGQRSGGDGNELGDIAVLYRRRSQSRPFEEELTRRGVKYTVVGGQPFWEYKEIADAVAYLHLILAPTQSDVFLERVINTPKRGLGPRTVKQLQLAARTSGMTLGELLFGGSSSGSSGNGGGSGSSVEADFAKGVDPADVPSGSAALLATVKLTKTARKGIQDLRDLVYKLRALAADDASVDRLVDKALELSGYRAMLLAKQHLVDVREVDGSDEEKTTKKMEEDAEEAEDRLERLQMLIDLAARPEVWRYTAVDYEDEDEDEGREGEFLGDREEGRLQQVVVQTVQDSEAREGSGGSNPLSERG</sequence>
<keyword evidence="4 11" id="KW-0347">Helicase</keyword>
<dbReference type="EC" id="5.6.2.4" evidence="9"/>
<dbReference type="Proteomes" id="UP000001058">
    <property type="component" value="Unassembled WGS sequence"/>
</dbReference>
<dbReference type="CDD" id="cd17932">
    <property type="entry name" value="DEXQc_UvrD"/>
    <property type="match status" value="1"/>
</dbReference>
<evidence type="ECO:0000256" key="9">
    <source>
        <dbReference type="ARBA" id="ARBA00034808"/>
    </source>
</evidence>